<dbReference type="Proteomes" id="UP000284562">
    <property type="component" value="Unassembled WGS sequence"/>
</dbReference>
<reference evidence="1 2" key="1">
    <citation type="submission" date="2018-08" db="EMBL/GenBank/DDBJ databases">
        <title>A genome reference for cultivated species of the human gut microbiota.</title>
        <authorList>
            <person name="Zou Y."/>
            <person name="Xue W."/>
            <person name="Luo G."/>
        </authorList>
    </citation>
    <scope>NUCLEOTIDE SEQUENCE [LARGE SCALE GENOMIC DNA]</scope>
    <source>
        <strain evidence="1 2">AF43-2</strain>
    </source>
</reference>
<gene>
    <name evidence="1" type="ORF">DW064_00710</name>
</gene>
<comment type="caution">
    <text evidence="1">The sequence shown here is derived from an EMBL/GenBank/DDBJ whole genome shotgun (WGS) entry which is preliminary data.</text>
</comment>
<protein>
    <submittedName>
        <fullName evidence="1">Uncharacterized protein</fullName>
    </submittedName>
</protein>
<sequence>MHITCCACAYQLLCKRTTAVVRPEILTISPTYPLFSTNISYVFQQQEERVCHKSIIQARKSTRRNE</sequence>
<dbReference type="AlphaFoldDB" id="A0AA92WKP0"/>
<name>A0AA92WKP0_9BACT</name>
<accession>A0AA92WKP0</accession>
<dbReference type="EMBL" id="QRNN01000002">
    <property type="protein sequence ID" value="RHK50415.1"/>
    <property type="molecule type" value="Genomic_DNA"/>
</dbReference>
<organism evidence="1 2">
    <name type="scientific">Segatella copri</name>
    <dbReference type="NCBI Taxonomy" id="165179"/>
    <lineage>
        <taxon>Bacteria</taxon>
        <taxon>Pseudomonadati</taxon>
        <taxon>Bacteroidota</taxon>
        <taxon>Bacteroidia</taxon>
        <taxon>Bacteroidales</taxon>
        <taxon>Prevotellaceae</taxon>
        <taxon>Segatella</taxon>
    </lineage>
</organism>
<evidence type="ECO:0000313" key="1">
    <source>
        <dbReference type="EMBL" id="RHK50415.1"/>
    </source>
</evidence>
<proteinExistence type="predicted"/>
<evidence type="ECO:0000313" key="2">
    <source>
        <dbReference type="Proteomes" id="UP000284562"/>
    </source>
</evidence>